<keyword evidence="4" id="KW-1133">Transmembrane helix</keyword>
<dbReference type="PANTHER" id="PTHR30627">
    <property type="entry name" value="PEPTIDOGLYCAN D,D-TRANSPEPTIDASE"/>
    <property type="match status" value="1"/>
</dbReference>
<dbReference type="Pfam" id="PF00905">
    <property type="entry name" value="Transpeptidase"/>
    <property type="match status" value="1"/>
</dbReference>
<dbReference type="InterPro" id="IPR050515">
    <property type="entry name" value="Beta-lactam/transpept"/>
</dbReference>
<protein>
    <submittedName>
        <fullName evidence="7">Peptidoglycan D,D-transpeptidase FtsI family protein</fullName>
    </submittedName>
</protein>
<feature type="domain" description="Penicillin-binding protein transpeptidase" evidence="5">
    <location>
        <begin position="256"/>
        <end position="537"/>
    </location>
</feature>
<feature type="domain" description="Penicillin-binding protein dimerisation" evidence="6">
    <location>
        <begin position="82"/>
        <end position="195"/>
    </location>
</feature>
<sequence length="578" mass="62842">MNVLSGLIGKLRGTLAARRAPSEEAPCGLRRRRRAEPPRNRPRFVIAVGLFCVVYAVIGGRLVVWGVEPDQQSVYRGLAQGPASRPELIDRNGETLAIDIRSASLFAEPRRIVDADEATEALMSVLPDLNPRTLHTRLSSNAGFAWLKREITPRQMQEIHSLGIPGIGFRTEKRRFYPGGNTASHVVGHVNVDNQGIAGMEKYVDDSGYRAIQAAGLASGAELEPVRLSLDVRVQHILRDELAAAMERYKAIAAAGVILDVETGEVVAMSSLPDYDPNNPVDALKKENLNRASAGTFEMGSTFKAFTAAMALDSGKVKMSDSFDARGSIRIGGFNITDFRGKNRVLTLPEVFIYSSNIGTARMADVVGIEAHKEFLTRLGLLTRVQTELPETAMPTQPREWRKINSVTISFGHGVSTTPLQTAVAAAALMNGGYYIPPTFLTRTKQEADAMKVPVLSQKTSDEMRYLFRLNGTDGSGRTANVPGYDVGGKTGTADKVVNGRYASGKRFNAYLGAFPMRDPRYIVLITLDEPERAEGQPFATAGWNVVPVTGAVIKRAASFLGVKPEFGEEGRSLLVSY</sequence>
<reference evidence="8" key="1">
    <citation type="journal article" date="2019" name="Int. J. Syst. Evol. Microbiol.">
        <title>The Global Catalogue of Microorganisms (GCM) 10K type strain sequencing project: providing services to taxonomists for standard genome sequencing and annotation.</title>
        <authorList>
            <consortium name="The Broad Institute Genomics Platform"/>
            <consortium name="The Broad Institute Genome Sequencing Center for Infectious Disease"/>
            <person name="Wu L."/>
            <person name="Ma J."/>
        </authorList>
    </citation>
    <scope>NUCLEOTIDE SEQUENCE [LARGE SCALE GENOMIC DNA]</scope>
    <source>
        <strain evidence="8">ZS-35-S2</strain>
    </source>
</reference>
<proteinExistence type="predicted"/>
<accession>A0ABW5CKZ9</accession>
<evidence type="ECO:0000313" key="7">
    <source>
        <dbReference type="EMBL" id="MFD2237371.1"/>
    </source>
</evidence>
<keyword evidence="4" id="KW-0812">Transmembrane</keyword>
<comment type="caution">
    <text evidence="7">The sequence shown here is derived from an EMBL/GenBank/DDBJ whole genome shotgun (WGS) entry which is preliminary data.</text>
</comment>
<keyword evidence="2" id="KW-0121">Carboxypeptidase</keyword>
<evidence type="ECO:0000256" key="3">
    <source>
        <dbReference type="ARBA" id="ARBA00023136"/>
    </source>
</evidence>
<name>A0ABW5CKZ9_9HYPH</name>
<evidence type="ECO:0000256" key="1">
    <source>
        <dbReference type="ARBA" id="ARBA00004370"/>
    </source>
</evidence>
<evidence type="ECO:0000256" key="4">
    <source>
        <dbReference type="SAM" id="Phobius"/>
    </source>
</evidence>
<keyword evidence="2" id="KW-0378">Hydrolase</keyword>
<dbReference type="SUPFAM" id="SSF56601">
    <property type="entry name" value="beta-lactamase/transpeptidase-like"/>
    <property type="match status" value="1"/>
</dbReference>
<dbReference type="Gene3D" id="3.90.1310.10">
    <property type="entry name" value="Penicillin-binding protein 2a (Domain 2)"/>
    <property type="match status" value="1"/>
</dbReference>
<dbReference type="Gene3D" id="3.40.710.10">
    <property type="entry name" value="DD-peptidase/beta-lactamase superfamily"/>
    <property type="match status" value="1"/>
</dbReference>
<dbReference type="Gene3D" id="3.30.450.330">
    <property type="match status" value="1"/>
</dbReference>
<feature type="transmembrane region" description="Helical" evidence="4">
    <location>
        <begin position="44"/>
        <end position="67"/>
    </location>
</feature>
<evidence type="ECO:0000256" key="2">
    <source>
        <dbReference type="ARBA" id="ARBA00022645"/>
    </source>
</evidence>
<keyword evidence="3 4" id="KW-0472">Membrane</keyword>
<keyword evidence="8" id="KW-1185">Reference proteome</keyword>
<dbReference type="InterPro" id="IPR001460">
    <property type="entry name" value="PCN-bd_Tpept"/>
</dbReference>
<dbReference type="SUPFAM" id="SSF56519">
    <property type="entry name" value="Penicillin binding protein dimerisation domain"/>
    <property type="match status" value="1"/>
</dbReference>
<gene>
    <name evidence="7" type="ORF">ACFSKQ_07815</name>
</gene>
<dbReference type="InterPro" id="IPR036138">
    <property type="entry name" value="PBP_dimer_sf"/>
</dbReference>
<comment type="subcellular location">
    <subcellularLocation>
        <location evidence="1">Membrane</location>
    </subcellularLocation>
</comment>
<dbReference type="InterPro" id="IPR005311">
    <property type="entry name" value="PBP_dimer"/>
</dbReference>
<evidence type="ECO:0000313" key="8">
    <source>
        <dbReference type="Proteomes" id="UP001597371"/>
    </source>
</evidence>
<dbReference type="EMBL" id="JBHUIJ010000008">
    <property type="protein sequence ID" value="MFD2237371.1"/>
    <property type="molecule type" value="Genomic_DNA"/>
</dbReference>
<dbReference type="Proteomes" id="UP001597371">
    <property type="component" value="Unassembled WGS sequence"/>
</dbReference>
<keyword evidence="2" id="KW-0645">Protease</keyword>
<evidence type="ECO:0000259" key="6">
    <source>
        <dbReference type="Pfam" id="PF03717"/>
    </source>
</evidence>
<evidence type="ECO:0000259" key="5">
    <source>
        <dbReference type="Pfam" id="PF00905"/>
    </source>
</evidence>
<dbReference type="InterPro" id="IPR012338">
    <property type="entry name" value="Beta-lactam/transpept-like"/>
</dbReference>
<dbReference type="Pfam" id="PF03717">
    <property type="entry name" value="PBP_dimer"/>
    <property type="match status" value="1"/>
</dbReference>
<organism evidence="7 8">
    <name type="scientific">Aureimonas populi</name>
    <dbReference type="NCBI Taxonomy" id="1701758"/>
    <lineage>
        <taxon>Bacteria</taxon>
        <taxon>Pseudomonadati</taxon>
        <taxon>Pseudomonadota</taxon>
        <taxon>Alphaproteobacteria</taxon>
        <taxon>Hyphomicrobiales</taxon>
        <taxon>Aurantimonadaceae</taxon>
        <taxon>Aureimonas</taxon>
    </lineage>
</organism>
<dbReference type="RefSeq" id="WP_209736978.1">
    <property type="nucleotide sequence ID" value="NZ_CP072611.1"/>
</dbReference>
<dbReference type="PANTHER" id="PTHR30627:SF1">
    <property type="entry name" value="PEPTIDOGLYCAN D,D-TRANSPEPTIDASE FTSI"/>
    <property type="match status" value="1"/>
</dbReference>